<dbReference type="Proteomes" id="UP000024635">
    <property type="component" value="Unassembled WGS sequence"/>
</dbReference>
<evidence type="ECO:0000313" key="2">
    <source>
        <dbReference type="Proteomes" id="UP000024635"/>
    </source>
</evidence>
<protein>
    <submittedName>
        <fullName evidence="1">Uncharacterized protein</fullName>
    </submittedName>
</protein>
<sequence length="115" mass="13588">MRGNALFRHSLFFQSYGHYANRSKYRWAEHVMRCNDGRWSKTVIEWYSCKKKRPHGRPPTGLSDSPSIRYNIADDRMRYLVHWSTRAQTRKDATIPNKATAKFEARITIMVCFSA</sequence>
<keyword evidence="2" id="KW-1185">Reference proteome</keyword>
<proteinExistence type="predicted"/>
<dbReference type="EMBL" id="JARK01001344">
    <property type="protein sequence ID" value="EYC28017.1"/>
    <property type="molecule type" value="Genomic_DNA"/>
</dbReference>
<comment type="caution">
    <text evidence="1">The sequence shown here is derived from an EMBL/GenBank/DDBJ whole genome shotgun (WGS) entry which is preliminary data.</text>
</comment>
<evidence type="ECO:0000313" key="1">
    <source>
        <dbReference type="EMBL" id="EYC28017.1"/>
    </source>
</evidence>
<name>A0A016VLY2_9BILA</name>
<reference evidence="2" key="1">
    <citation type="journal article" date="2015" name="Nat. Genet.">
        <title>The genome and transcriptome of the zoonotic hookworm Ancylostoma ceylanicum identify infection-specific gene families.</title>
        <authorList>
            <person name="Schwarz E.M."/>
            <person name="Hu Y."/>
            <person name="Antoshechkin I."/>
            <person name="Miller M.M."/>
            <person name="Sternberg P.W."/>
            <person name="Aroian R.V."/>
        </authorList>
    </citation>
    <scope>NUCLEOTIDE SEQUENCE</scope>
    <source>
        <strain evidence="2">HY135</strain>
    </source>
</reference>
<gene>
    <name evidence="1" type="primary">Acey_s0008.g290</name>
    <name evidence="1" type="ORF">Y032_0008g290</name>
</gene>
<dbReference type="AlphaFoldDB" id="A0A016VLY2"/>
<accession>A0A016VLY2</accession>
<organism evidence="1 2">
    <name type="scientific">Ancylostoma ceylanicum</name>
    <dbReference type="NCBI Taxonomy" id="53326"/>
    <lineage>
        <taxon>Eukaryota</taxon>
        <taxon>Metazoa</taxon>
        <taxon>Ecdysozoa</taxon>
        <taxon>Nematoda</taxon>
        <taxon>Chromadorea</taxon>
        <taxon>Rhabditida</taxon>
        <taxon>Rhabditina</taxon>
        <taxon>Rhabditomorpha</taxon>
        <taxon>Strongyloidea</taxon>
        <taxon>Ancylostomatidae</taxon>
        <taxon>Ancylostomatinae</taxon>
        <taxon>Ancylostoma</taxon>
    </lineage>
</organism>
<dbReference type="OrthoDB" id="5814184at2759"/>